<name>A0ABZ2TMN1_9BACT</name>
<dbReference type="InterPro" id="IPR036514">
    <property type="entry name" value="SGNH_hydro_sf"/>
</dbReference>
<gene>
    <name evidence="1" type="ORF">LQ356_02635</name>
</gene>
<dbReference type="EMBL" id="CP088155">
    <property type="protein sequence ID" value="WYM97083.1"/>
    <property type="molecule type" value="Genomic_DNA"/>
</dbReference>
<protein>
    <recommendedName>
        <fullName evidence="3">SGNH hydrolase-type esterase domain-containing protein</fullName>
    </recommendedName>
</protein>
<reference evidence="1" key="1">
    <citation type="submission" date="2021-11" db="EMBL/GenBank/DDBJ databases">
        <title>The first genome sequence of unculturable Mycoplasma faucium obtained by de novo assembly of metagenomic reads.</title>
        <authorList>
            <person name="Sabat A.J."/>
            <person name="Bathoorn E."/>
            <person name="Akkerboom V."/>
            <person name="Friedrich A.W."/>
        </authorList>
    </citation>
    <scope>NUCLEOTIDE SEQUENCE [LARGE SCALE GENOMIC DNA]</scope>
    <source>
        <strain evidence="1">UMCG-MFM1</strain>
    </source>
</reference>
<dbReference type="SUPFAM" id="SSF52266">
    <property type="entry name" value="SGNH hydrolase"/>
    <property type="match status" value="1"/>
</dbReference>
<accession>A0ABZ2TMN1</accession>
<dbReference type="Gene3D" id="3.40.50.1110">
    <property type="entry name" value="SGNH hydrolase"/>
    <property type="match status" value="1"/>
</dbReference>
<evidence type="ECO:0008006" key="3">
    <source>
        <dbReference type="Google" id="ProtNLM"/>
    </source>
</evidence>
<organism evidence="1 2">
    <name type="scientific">Metamycoplasma faucium</name>
    <dbReference type="NCBI Taxonomy" id="56142"/>
    <lineage>
        <taxon>Bacteria</taxon>
        <taxon>Bacillati</taxon>
        <taxon>Mycoplasmatota</taxon>
        <taxon>Mycoplasmoidales</taxon>
        <taxon>Metamycoplasmataceae</taxon>
        <taxon>Metamycoplasma</taxon>
    </lineage>
</organism>
<sequence>MNKKFKLLVLGDSISQGFNSKTGSYTYGYKKSDDKFYKGLSYGDFLIELFYHNIYSNKKLSNEEKNNIWSNIEYNNLSLAIVRIHDYIDLLNKNYENTELFKTINLNKKINECSTFKSNFTNNFWTIDNNLKFKANFGNLSNELINELKTSDLLLISLGGNDYQSSLPYQYINYLIHEKNYFSIEKIKKIIFDNIKDILKKIELKYIDFIQKIKSINNKLNIILVGYSPSFFPLLLKIEELTKKKNPTLFADFFKLINKLLNDSLEYISKATNTYYVQTFFFTKWKKYANIFYENAIDVHPTELGYQQIAKNIYDFILKNKITNFLNKKNIFKNLSINKLINISNKYKSDFNLLFDIKNIRNNNILNILNAIFSLQKSIGNPYFKILVKNFNANSAMIPTNIISRNEYLTLSNVLSENLFYIINKLDNSNIKDFLTKIKNEDDELIKIIGSILNSKELNNLINNFEKEFSNYKYVNIKHFFTLYISKNQQLIFSLFKKLYFDEQLKFKNLIIDFINAIKNDINKHNIYPIINDDIKNFFLELSNDEITLNIFNKITNLLIVDFAKFKNYDNFDLFINEFILLKKDLIKNYIRSFFDFSNSYFSNYKNKLASFILSFLKVNINDLSNRDWKKLNKVIKIIFSTLNDETKKEDLVDLIFEMLIKTKFWDFVKLDANNFVHYMFFIWKKFKYVIKKIIFRWKYRYILKIIIHLFFLRTSIKIKNIFKYK</sequence>
<evidence type="ECO:0000313" key="2">
    <source>
        <dbReference type="Proteomes" id="UP001622612"/>
    </source>
</evidence>
<keyword evidence="2" id="KW-1185">Reference proteome</keyword>
<dbReference type="Proteomes" id="UP001622612">
    <property type="component" value="Chromosome"/>
</dbReference>
<proteinExistence type="predicted"/>
<dbReference type="RefSeq" id="WP_405311319.1">
    <property type="nucleotide sequence ID" value="NZ_CP088155.1"/>
</dbReference>
<evidence type="ECO:0000313" key="1">
    <source>
        <dbReference type="EMBL" id="WYM97083.1"/>
    </source>
</evidence>